<evidence type="ECO:0000256" key="2">
    <source>
        <dbReference type="ARBA" id="ARBA00008335"/>
    </source>
</evidence>
<dbReference type="PROSITE" id="PS50850">
    <property type="entry name" value="MFS"/>
    <property type="match status" value="1"/>
</dbReference>
<comment type="subcellular location">
    <subcellularLocation>
        <location evidence="1">Membrane</location>
        <topology evidence="1">Multi-pass membrane protein</topology>
    </subcellularLocation>
</comment>
<dbReference type="AlphaFoldDB" id="A0A0C3CGY7"/>
<dbReference type="STRING" id="913774.A0A0C3CGY7"/>
<evidence type="ECO:0000313" key="9">
    <source>
        <dbReference type="Proteomes" id="UP000054321"/>
    </source>
</evidence>
<sequence>MKDRRRRVRRARLIRTFSTYHLHRSPVAELYSFDWPVRTKWAVTLTACYVTLIVGINSTSITAAAMPINQRFGISDESFPNSFWPVTAWNGGAALAPMVILPIMEKYGMKIGYIVCYSLFTAFIIPQATASNFSTLIICRFFAGCCGGVLQDVMDGIIADIWQGAKQRSLPVTAYVFSLLVGVTLGPVIGGAIVSTLYWRWIFYTQLIIYGVSFLPIIFFFKETRTIPVTNTTAMNENNGSNENSVHNTAARDSIAKFLSEAVALPSFLLCTEPVVFFFTMLSALSYGLVFISTQSVTQVYTALYKWNEYQAGLVQASLILGELVGFFACLFQNKIYHDRARSTDADREGLESSIAESRLYVSIPGSFLGLTGGLFLYGWTSYASLPWILPSIGLAFVGFGSMTVMQAIMMYITDAYERYAASASAAVCFGENLFAAFLPLAASSMYTNLGFQWASSVLAFISLGMSFAPVILILKGREIRKRSPFMKRAMYN</sequence>
<feature type="transmembrane region" description="Helical" evidence="6">
    <location>
        <begin position="313"/>
        <end position="332"/>
    </location>
</feature>
<dbReference type="InterPro" id="IPR036259">
    <property type="entry name" value="MFS_trans_sf"/>
</dbReference>
<evidence type="ECO:0000256" key="1">
    <source>
        <dbReference type="ARBA" id="ARBA00004141"/>
    </source>
</evidence>
<keyword evidence="4 6" id="KW-1133">Transmembrane helix</keyword>
<proteinExistence type="inferred from homology"/>
<feature type="transmembrane region" description="Helical" evidence="6">
    <location>
        <begin position="141"/>
        <end position="162"/>
    </location>
</feature>
<comment type="similarity">
    <text evidence="2">Belongs to the major facilitator superfamily.</text>
</comment>
<dbReference type="PANTHER" id="PTHR23502">
    <property type="entry name" value="MAJOR FACILITATOR SUPERFAMILY"/>
    <property type="match status" value="1"/>
</dbReference>
<feature type="transmembrane region" description="Helical" evidence="6">
    <location>
        <begin position="275"/>
        <end position="293"/>
    </location>
</feature>
<feature type="transmembrane region" description="Helical" evidence="6">
    <location>
        <begin position="111"/>
        <end position="129"/>
    </location>
</feature>
<feature type="transmembrane region" description="Helical" evidence="6">
    <location>
        <begin position="174"/>
        <end position="195"/>
    </location>
</feature>
<evidence type="ECO:0000256" key="3">
    <source>
        <dbReference type="ARBA" id="ARBA00022692"/>
    </source>
</evidence>
<gene>
    <name evidence="8" type="ORF">OIDMADRAFT_127958</name>
</gene>
<dbReference type="InterPro" id="IPR020846">
    <property type="entry name" value="MFS_dom"/>
</dbReference>
<dbReference type="PANTHER" id="PTHR23502:SF52">
    <property type="entry name" value="MULTIDRUG TRANSPORTER, PUTATIVE (AFU_ORTHOLOGUE AFUA_2G17730)-RELATED"/>
    <property type="match status" value="1"/>
</dbReference>
<name>A0A0C3CGY7_OIDMZ</name>
<feature type="transmembrane region" description="Helical" evidence="6">
    <location>
        <begin position="386"/>
        <end position="413"/>
    </location>
</feature>
<protein>
    <recommendedName>
        <fullName evidence="7">Major facilitator superfamily (MFS) profile domain-containing protein</fullName>
    </recommendedName>
</protein>
<evidence type="ECO:0000259" key="7">
    <source>
        <dbReference type="PROSITE" id="PS50850"/>
    </source>
</evidence>
<dbReference type="Gene3D" id="1.20.1250.20">
    <property type="entry name" value="MFS general substrate transporter like domains"/>
    <property type="match status" value="1"/>
</dbReference>
<feature type="transmembrane region" description="Helical" evidence="6">
    <location>
        <begin position="86"/>
        <end position="104"/>
    </location>
</feature>
<keyword evidence="3 6" id="KW-0812">Transmembrane</keyword>
<dbReference type="HOGENOM" id="CLU_008455_0_5_1"/>
<dbReference type="Pfam" id="PF07690">
    <property type="entry name" value="MFS_1"/>
    <property type="match status" value="1"/>
</dbReference>
<organism evidence="8 9">
    <name type="scientific">Oidiodendron maius (strain Zn)</name>
    <dbReference type="NCBI Taxonomy" id="913774"/>
    <lineage>
        <taxon>Eukaryota</taxon>
        <taxon>Fungi</taxon>
        <taxon>Dikarya</taxon>
        <taxon>Ascomycota</taxon>
        <taxon>Pezizomycotina</taxon>
        <taxon>Leotiomycetes</taxon>
        <taxon>Leotiomycetes incertae sedis</taxon>
        <taxon>Myxotrichaceae</taxon>
        <taxon>Oidiodendron</taxon>
    </lineage>
</organism>
<keyword evidence="5 6" id="KW-0472">Membrane</keyword>
<feature type="transmembrane region" description="Helical" evidence="6">
    <location>
        <begin position="201"/>
        <end position="221"/>
    </location>
</feature>
<evidence type="ECO:0000313" key="8">
    <source>
        <dbReference type="EMBL" id="KIM98233.1"/>
    </source>
</evidence>
<evidence type="ECO:0000256" key="4">
    <source>
        <dbReference type="ARBA" id="ARBA00022989"/>
    </source>
</evidence>
<feature type="transmembrane region" description="Helical" evidence="6">
    <location>
        <begin position="454"/>
        <end position="475"/>
    </location>
</feature>
<dbReference type="InterPro" id="IPR011701">
    <property type="entry name" value="MFS"/>
</dbReference>
<feature type="transmembrane region" description="Helical" evidence="6">
    <location>
        <begin position="420"/>
        <end position="442"/>
    </location>
</feature>
<accession>A0A0C3CGY7</accession>
<dbReference type="GO" id="GO:0005886">
    <property type="term" value="C:plasma membrane"/>
    <property type="evidence" value="ECO:0007669"/>
    <property type="project" value="TreeGrafter"/>
</dbReference>
<dbReference type="Proteomes" id="UP000054321">
    <property type="component" value="Unassembled WGS sequence"/>
</dbReference>
<reference evidence="8 9" key="1">
    <citation type="submission" date="2014-04" db="EMBL/GenBank/DDBJ databases">
        <authorList>
            <consortium name="DOE Joint Genome Institute"/>
            <person name="Kuo A."/>
            <person name="Martino E."/>
            <person name="Perotto S."/>
            <person name="Kohler A."/>
            <person name="Nagy L.G."/>
            <person name="Floudas D."/>
            <person name="Copeland A."/>
            <person name="Barry K.W."/>
            <person name="Cichocki N."/>
            <person name="Veneault-Fourrey C."/>
            <person name="LaButti K."/>
            <person name="Lindquist E.A."/>
            <person name="Lipzen A."/>
            <person name="Lundell T."/>
            <person name="Morin E."/>
            <person name="Murat C."/>
            <person name="Sun H."/>
            <person name="Tunlid A."/>
            <person name="Henrissat B."/>
            <person name="Grigoriev I.V."/>
            <person name="Hibbett D.S."/>
            <person name="Martin F."/>
            <person name="Nordberg H.P."/>
            <person name="Cantor M.N."/>
            <person name="Hua S.X."/>
        </authorList>
    </citation>
    <scope>NUCLEOTIDE SEQUENCE [LARGE SCALE GENOMIC DNA]</scope>
    <source>
        <strain evidence="8 9">Zn</strain>
    </source>
</reference>
<evidence type="ECO:0000256" key="5">
    <source>
        <dbReference type="ARBA" id="ARBA00023136"/>
    </source>
</evidence>
<dbReference type="EMBL" id="KN832880">
    <property type="protein sequence ID" value="KIM98233.1"/>
    <property type="molecule type" value="Genomic_DNA"/>
</dbReference>
<keyword evidence="9" id="KW-1185">Reference proteome</keyword>
<dbReference type="SUPFAM" id="SSF103473">
    <property type="entry name" value="MFS general substrate transporter"/>
    <property type="match status" value="1"/>
</dbReference>
<dbReference type="InParanoid" id="A0A0C3CGY7"/>
<feature type="transmembrane region" description="Helical" evidence="6">
    <location>
        <begin position="41"/>
        <end position="66"/>
    </location>
</feature>
<dbReference type="OrthoDB" id="5403280at2759"/>
<dbReference type="GO" id="GO:0022857">
    <property type="term" value="F:transmembrane transporter activity"/>
    <property type="evidence" value="ECO:0007669"/>
    <property type="project" value="InterPro"/>
</dbReference>
<dbReference type="FunFam" id="1.20.1250.20:FF:000082">
    <property type="entry name" value="MFS multidrug transporter, putative"/>
    <property type="match status" value="1"/>
</dbReference>
<reference evidence="9" key="2">
    <citation type="submission" date="2015-01" db="EMBL/GenBank/DDBJ databases">
        <title>Evolutionary Origins and Diversification of the Mycorrhizal Mutualists.</title>
        <authorList>
            <consortium name="DOE Joint Genome Institute"/>
            <consortium name="Mycorrhizal Genomics Consortium"/>
            <person name="Kohler A."/>
            <person name="Kuo A."/>
            <person name="Nagy L.G."/>
            <person name="Floudas D."/>
            <person name="Copeland A."/>
            <person name="Barry K.W."/>
            <person name="Cichocki N."/>
            <person name="Veneault-Fourrey C."/>
            <person name="LaButti K."/>
            <person name="Lindquist E.A."/>
            <person name="Lipzen A."/>
            <person name="Lundell T."/>
            <person name="Morin E."/>
            <person name="Murat C."/>
            <person name="Riley R."/>
            <person name="Ohm R."/>
            <person name="Sun H."/>
            <person name="Tunlid A."/>
            <person name="Henrissat B."/>
            <person name="Grigoriev I.V."/>
            <person name="Hibbett D.S."/>
            <person name="Martin F."/>
        </authorList>
    </citation>
    <scope>NUCLEOTIDE SEQUENCE [LARGE SCALE GENOMIC DNA]</scope>
    <source>
        <strain evidence="9">Zn</strain>
    </source>
</reference>
<evidence type="ECO:0000256" key="6">
    <source>
        <dbReference type="SAM" id="Phobius"/>
    </source>
</evidence>
<feature type="transmembrane region" description="Helical" evidence="6">
    <location>
        <begin position="360"/>
        <end position="380"/>
    </location>
</feature>
<feature type="domain" description="Major facilitator superfamily (MFS) profile" evidence="7">
    <location>
        <begin position="43"/>
        <end position="481"/>
    </location>
</feature>